<evidence type="ECO:0000313" key="4">
    <source>
        <dbReference type="Proteomes" id="UP000515728"/>
    </source>
</evidence>
<dbReference type="EMBL" id="CP060131">
    <property type="protein sequence ID" value="QNG50678.1"/>
    <property type="molecule type" value="Genomic_DNA"/>
</dbReference>
<evidence type="ECO:0000256" key="1">
    <source>
        <dbReference type="SAM" id="Coils"/>
    </source>
</evidence>
<feature type="transmembrane region" description="Helical" evidence="2">
    <location>
        <begin position="73"/>
        <end position="95"/>
    </location>
</feature>
<sequence length="185" mass="19420">MQDEDGPDSPARLVEAARRRRFELLRAHQDLRDTDLTDERVDDIVRATDEVLALEDEAARAEEAVAHAASTRLVLRTALALGAGSAVLLVVGLVAGWWSTWGVALLAAGILAAVVIAAAHRFGPPEGHRQRRGGAVAVLVAGVGLAAVAPEWAPGWLRAAVAAVAVVAVAGFLLTVRRPPVDEEV</sequence>
<feature type="transmembrane region" description="Helical" evidence="2">
    <location>
        <begin position="101"/>
        <end position="120"/>
    </location>
</feature>
<dbReference type="Proteomes" id="UP000515728">
    <property type="component" value="Chromosome"/>
</dbReference>
<name>A0A7G7MD17_9PSEU</name>
<gene>
    <name evidence="3" type="ORF">H6H00_20965</name>
</gene>
<keyword evidence="2" id="KW-0472">Membrane</keyword>
<proteinExistence type="predicted"/>
<evidence type="ECO:0000313" key="3">
    <source>
        <dbReference type="EMBL" id="QNG50678.1"/>
    </source>
</evidence>
<protein>
    <submittedName>
        <fullName evidence="3">Uncharacterized protein</fullName>
    </submittedName>
</protein>
<accession>A0A7G7MD17</accession>
<dbReference type="AlphaFoldDB" id="A0A7G7MD17"/>
<keyword evidence="1" id="KW-0175">Coiled coil</keyword>
<keyword evidence="2" id="KW-1133">Transmembrane helix</keyword>
<feature type="transmembrane region" description="Helical" evidence="2">
    <location>
        <begin position="155"/>
        <end position="176"/>
    </location>
</feature>
<dbReference type="RefSeq" id="WP_185717440.1">
    <property type="nucleotide sequence ID" value="NZ_BAAAWI010000001.1"/>
</dbReference>
<reference evidence="3 4" key="1">
    <citation type="submission" date="2020-08" db="EMBL/GenBank/DDBJ databases">
        <authorList>
            <person name="Mo P."/>
        </authorList>
    </citation>
    <scope>NUCLEOTIDE SEQUENCE [LARGE SCALE GENOMIC DNA]</scope>
    <source>
        <strain evidence="3 4">CGMCC 4.1532</strain>
    </source>
</reference>
<keyword evidence="2" id="KW-0812">Transmembrane</keyword>
<feature type="transmembrane region" description="Helical" evidence="2">
    <location>
        <begin position="132"/>
        <end position="149"/>
    </location>
</feature>
<evidence type="ECO:0000256" key="2">
    <source>
        <dbReference type="SAM" id="Phobius"/>
    </source>
</evidence>
<keyword evidence="4" id="KW-1185">Reference proteome</keyword>
<organism evidence="3 4">
    <name type="scientific">Pseudonocardia petroleophila</name>
    <dbReference type="NCBI Taxonomy" id="37331"/>
    <lineage>
        <taxon>Bacteria</taxon>
        <taxon>Bacillati</taxon>
        <taxon>Actinomycetota</taxon>
        <taxon>Actinomycetes</taxon>
        <taxon>Pseudonocardiales</taxon>
        <taxon>Pseudonocardiaceae</taxon>
        <taxon>Pseudonocardia</taxon>
    </lineage>
</organism>
<feature type="coiled-coil region" evidence="1">
    <location>
        <begin position="44"/>
        <end position="71"/>
    </location>
</feature>
<dbReference type="KEGG" id="ppel:H6H00_20965"/>